<evidence type="ECO:0000256" key="1">
    <source>
        <dbReference type="ARBA" id="ARBA00022630"/>
    </source>
</evidence>
<dbReference type="InterPro" id="IPR051205">
    <property type="entry name" value="UbiH/COQ6_monooxygenase"/>
</dbReference>
<evidence type="ECO:0000256" key="3">
    <source>
        <dbReference type="ARBA" id="ARBA00023002"/>
    </source>
</evidence>
<dbReference type="PANTHER" id="PTHR43876:SF18">
    <property type="entry name" value="PUTATIVE (AFU_ORTHOLOGUE AFUA_3G09540)-RELATED"/>
    <property type="match status" value="1"/>
</dbReference>
<dbReference type="PANTHER" id="PTHR43876">
    <property type="entry name" value="UBIQUINONE BIOSYNTHESIS MONOOXYGENASE COQ6, MITOCHONDRIAL"/>
    <property type="match status" value="1"/>
</dbReference>
<keyword evidence="2" id="KW-0274">FAD</keyword>
<feature type="chain" id="PRO_5042085790" description="FAD-binding domain-containing protein" evidence="4">
    <location>
        <begin position="20"/>
        <end position="415"/>
    </location>
</feature>
<evidence type="ECO:0000256" key="4">
    <source>
        <dbReference type="SAM" id="SignalP"/>
    </source>
</evidence>
<dbReference type="AlphaFoldDB" id="A0AAD4GQS1"/>
<dbReference type="Gene3D" id="3.30.70.2450">
    <property type="match status" value="1"/>
</dbReference>
<keyword evidence="3" id="KW-0560">Oxidoreductase</keyword>
<dbReference type="SUPFAM" id="SSF51905">
    <property type="entry name" value="FAD/NAD(P)-binding domain"/>
    <property type="match status" value="1"/>
</dbReference>
<evidence type="ECO:0000259" key="5">
    <source>
        <dbReference type="Pfam" id="PF01494"/>
    </source>
</evidence>
<dbReference type="GO" id="GO:0005739">
    <property type="term" value="C:mitochondrion"/>
    <property type="evidence" value="ECO:0007669"/>
    <property type="project" value="TreeGrafter"/>
</dbReference>
<dbReference type="EMBL" id="VCAU01000089">
    <property type="protein sequence ID" value="KAF9885790.1"/>
    <property type="molecule type" value="Genomic_DNA"/>
</dbReference>
<dbReference type="InterPro" id="IPR036188">
    <property type="entry name" value="FAD/NAD-bd_sf"/>
</dbReference>
<gene>
    <name evidence="6" type="ORF">FE257_012372</name>
</gene>
<protein>
    <recommendedName>
        <fullName evidence="5">FAD-binding domain-containing protein</fullName>
    </recommendedName>
</protein>
<feature type="domain" description="FAD-binding" evidence="5">
    <location>
        <begin position="6"/>
        <end position="342"/>
    </location>
</feature>
<dbReference type="GO" id="GO:0016491">
    <property type="term" value="F:oxidoreductase activity"/>
    <property type="evidence" value="ECO:0007669"/>
    <property type="project" value="UniProtKB-KW"/>
</dbReference>
<name>A0AAD4GQS1_ASPNN</name>
<sequence length="415" mass="46950">MAIKKAIIVGAGPSGLILALLLGKQGIEVEILDAGTELNKQPRAAHYASPAAYELDRAGVLDDVVSQGFHIQNMCWRKIDTTFIAGMRHDIFPEDYRHRMVVLPLDLLGELLCKHVEQQPNIQMKWAHKVVKLGQDEHKAWVDVETPTGTQRHEAEYVLGCDGASSTVRRELFGPEYPGETLDAQIIATNVYYDFEKYGYWDSNFIVHPTDLYMAAKITNDGLYRVTYMDTPGLSREEYIERQPGKYERILPGNPKPGEYKITNISPYKLQQRCAPSFRVGRVVLAADAAHLCNPFGGLGLTGGIADIGCLFDALMGIHKGLADDNILDKYSEIRKKIWAETIDPMSRENFRRLYDQDPDKARENDEFFQLCVKSETDIELAREIALGLEILRHDMTQYYHTQEKDALQRGNSNL</sequence>
<proteinExistence type="predicted"/>
<keyword evidence="7" id="KW-1185">Reference proteome</keyword>
<evidence type="ECO:0000313" key="7">
    <source>
        <dbReference type="Proteomes" id="UP001194746"/>
    </source>
</evidence>
<dbReference type="InterPro" id="IPR002938">
    <property type="entry name" value="FAD-bd"/>
</dbReference>
<dbReference type="Pfam" id="PF01494">
    <property type="entry name" value="FAD_binding_3"/>
    <property type="match status" value="1"/>
</dbReference>
<evidence type="ECO:0000313" key="6">
    <source>
        <dbReference type="EMBL" id="KAF9885790.1"/>
    </source>
</evidence>
<keyword evidence="1" id="KW-0285">Flavoprotein</keyword>
<reference evidence="6" key="1">
    <citation type="journal article" date="2019" name="Beilstein J. Org. Chem.">
        <title>Nanangenines: drimane sesquiterpenoids as the dominant metabolite cohort of a novel Australian fungus, Aspergillus nanangensis.</title>
        <authorList>
            <person name="Lacey H.J."/>
            <person name="Gilchrist C.L.M."/>
            <person name="Crombie A."/>
            <person name="Kalaitzis J.A."/>
            <person name="Vuong D."/>
            <person name="Rutledge P.J."/>
            <person name="Turner P."/>
            <person name="Pitt J.I."/>
            <person name="Lacey E."/>
            <person name="Chooi Y.H."/>
            <person name="Piggott A.M."/>
        </authorList>
    </citation>
    <scope>NUCLEOTIDE SEQUENCE</scope>
    <source>
        <strain evidence="6">MST-FP2251</strain>
    </source>
</reference>
<comment type="caution">
    <text evidence="6">The sequence shown here is derived from an EMBL/GenBank/DDBJ whole genome shotgun (WGS) entry which is preliminary data.</text>
</comment>
<reference evidence="6" key="2">
    <citation type="submission" date="2020-02" db="EMBL/GenBank/DDBJ databases">
        <authorList>
            <person name="Gilchrist C.L.M."/>
            <person name="Chooi Y.-H."/>
        </authorList>
    </citation>
    <scope>NUCLEOTIDE SEQUENCE</scope>
    <source>
        <strain evidence="6">MST-FP2251</strain>
    </source>
</reference>
<dbReference type="Proteomes" id="UP001194746">
    <property type="component" value="Unassembled WGS sequence"/>
</dbReference>
<dbReference type="Gene3D" id="3.50.50.60">
    <property type="entry name" value="FAD/NAD(P)-binding domain"/>
    <property type="match status" value="1"/>
</dbReference>
<feature type="signal peptide" evidence="4">
    <location>
        <begin position="1"/>
        <end position="19"/>
    </location>
</feature>
<keyword evidence="4" id="KW-0732">Signal</keyword>
<dbReference type="PRINTS" id="PR00420">
    <property type="entry name" value="RNGMNOXGNASE"/>
</dbReference>
<evidence type="ECO:0000256" key="2">
    <source>
        <dbReference type="ARBA" id="ARBA00022827"/>
    </source>
</evidence>
<accession>A0AAD4GQS1</accession>
<organism evidence="6 7">
    <name type="scientific">Aspergillus nanangensis</name>
    <dbReference type="NCBI Taxonomy" id="2582783"/>
    <lineage>
        <taxon>Eukaryota</taxon>
        <taxon>Fungi</taxon>
        <taxon>Dikarya</taxon>
        <taxon>Ascomycota</taxon>
        <taxon>Pezizomycotina</taxon>
        <taxon>Eurotiomycetes</taxon>
        <taxon>Eurotiomycetidae</taxon>
        <taxon>Eurotiales</taxon>
        <taxon>Aspergillaceae</taxon>
        <taxon>Aspergillus</taxon>
        <taxon>Aspergillus subgen. Circumdati</taxon>
    </lineage>
</organism>
<dbReference type="GO" id="GO:0071949">
    <property type="term" value="F:FAD binding"/>
    <property type="evidence" value="ECO:0007669"/>
    <property type="project" value="InterPro"/>
</dbReference>